<proteinExistence type="predicted"/>
<reference evidence="3" key="1">
    <citation type="journal article" date="2014" name="Proc. Natl. Acad. Sci. U.S.A.">
        <title>Extensive sampling of basidiomycete genomes demonstrates inadequacy of the white-rot/brown-rot paradigm for wood decay fungi.</title>
        <authorList>
            <person name="Riley R."/>
            <person name="Salamov A.A."/>
            <person name="Brown D.W."/>
            <person name="Nagy L.G."/>
            <person name="Floudas D."/>
            <person name="Held B.W."/>
            <person name="Levasseur A."/>
            <person name="Lombard V."/>
            <person name="Morin E."/>
            <person name="Otillar R."/>
            <person name="Lindquist E.A."/>
            <person name="Sun H."/>
            <person name="LaButti K.M."/>
            <person name="Schmutz J."/>
            <person name="Jabbour D."/>
            <person name="Luo H."/>
            <person name="Baker S.E."/>
            <person name="Pisabarro A.G."/>
            <person name="Walton J.D."/>
            <person name="Blanchette R.A."/>
            <person name="Henrissat B."/>
            <person name="Martin F."/>
            <person name="Cullen D."/>
            <person name="Hibbett D.S."/>
            <person name="Grigoriev I.V."/>
        </authorList>
    </citation>
    <scope>NUCLEOTIDE SEQUENCE [LARGE SCALE GENOMIC DNA]</scope>
    <source>
        <strain evidence="3">FD-172 SS1</strain>
    </source>
</reference>
<protein>
    <recommendedName>
        <fullName evidence="1">F-box domain-containing protein</fullName>
    </recommendedName>
</protein>
<dbReference type="OrthoDB" id="3063971at2759"/>
<dbReference type="Gene3D" id="3.80.10.10">
    <property type="entry name" value="Ribonuclease Inhibitor"/>
    <property type="match status" value="1"/>
</dbReference>
<accession>A0A067MRU6</accession>
<dbReference type="Gene3D" id="1.20.1280.50">
    <property type="match status" value="1"/>
</dbReference>
<name>A0A067MRU6_BOTB1</name>
<evidence type="ECO:0000313" key="3">
    <source>
        <dbReference type="Proteomes" id="UP000027195"/>
    </source>
</evidence>
<dbReference type="AlphaFoldDB" id="A0A067MRU6"/>
<gene>
    <name evidence="2" type="ORF">BOTBODRAFT_43043</name>
</gene>
<dbReference type="Pfam" id="PF12937">
    <property type="entry name" value="F-box-like"/>
    <property type="match status" value="1"/>
</dbReference>
<dbReference type="InterPro" id="IPR032675">
    <property type="entry name" value="LRR_dom_sf"/>
</dbReference>
<dbReference type="SUPFAM" id="SSF52047">
    <property type="entry name" value="RNI-like"/>
    <property type="match status" value="1"/>
</dbReference>
<dbReference type="SUPFAM" id="SSF81383">
    <property type="entry name" value="F-box domain"/>
    <property type="match status" value="1"/>
</dbReference>
<dbReference type="InParanoid" id="A0A067MRU6"/>
<dbReference type="EMBL" id="KL198024">
    <property type="protein sequence ID" value="KDQ17420.1"/>
    <property type="molecule type" value="Genomic_DNA"/>
</dbReference>
<dbReference type="InterPro" id="IPR036047">
    <property type="entry name" value="F-box-like_dom_sf"/>
</dbReference>
<keyword evidence="3" id="KW-1185">Reference proteome</keyword>
<organism evidence="2 3">
    <name type="scientific">Botryobasidium botryosum (strain FD-172 SS1)</name>
    <dbReference type="NCBI Taxonomy" id="930990"/>
    <lineage>
        <taxon>Eukaryota</taxon>
        <taxon>Fungi</taxon>
        <taxon>Dikarya</taxon>
        <taxon>Basidiomycota</taxon>
        <taxon>Agaricomycotina</taxon>
        <taxon>Agaricomycetes</taxon>
        <taxon>Cantharellales</taxon>
        <taxon>Botryobasidiaceae</taxon>
        <taxon>Botryobasidium</taxon>
    </lineage>
</organism>
<evidence type="ECO:0000259" key="1">
    <source>
        <dbReference type="Pfam" id="PF12937"/>
    </source>
</evidence>
<dbReference type="InterPro" id="IPR001810">
    <property type="entry name" value="F-box_dom"/>
</dbReference>
<feature type="domain" description="F-box" evidence="1">
    <location>
        <begin position="21"/>
        <end position="68"/>
    </location>
</feature>
<evidence type="ECO:0000313" key="2">
    <source>
        <dbReference type="EMBL" id="KDQ17420.1"/>
    </source>
</evidence>
<sequence length="579" mass="64038">MLRLTRPAATTHDVPACHLNDDALLEIFSDVYGIAASNNSTCAILQLSRVCRRWRRLIHGCSHFWSHLQLNIHHPEVDLRAAYWLDRAGNRPLAIELYRSSSHLGSSDVKGLARLSSVLGRSVDRWSQLKIEADLHSIRALFDAFSGVAQALERLEVRLVPDASGPSCTAVLPIPFIRHPSPRDNGVRIDFQDCIPVFTPSFQPAVTSIAIASNFIYQMETIFHVFQSCPNLIDLSLNSPSKETKPYTLPHSLPHRLPTPPALGPIVSSPKSLEFLYLSRVIWTTSTVELLTSAFTASPSLSRVSLLNSSQVSPESLNDFNPQGISGTPIVLENVTEFRISGAPIVYPLLRRLTLPQVQVLELEHVPFDIAYNLISSSTCLTSVSLRHIGEPAHPSQCLTIPTLTSLELFNAPNFLDCVHAPQLNHLSLCTDKYERPSLGSLPEFVEHSRPGVLHTLRLEGVEIADDDLIQCLGMLPQLKDLALVECSISDTILHALETPSTKQSSRWLLPHLTAIELKDNDDMTPDGAIKFLKSRNRTSFFPTLVSGNAPPRVKGLLSFSTDESFGEFKSIQASRFPT</sequence>
<dbReference type="HOGENOM" id="CLU_019609_0_0_1"/>
<dbReference type="Proteomes" id="UP000027195">
    <property type="component" value="Unassembled WGS sequence"/>
</dbReference>